<reference evidence="2 3" key="1">
    <citation type="submission" date="2020-06" db="EMBL/GenBank/DDBJ databases">
        <title>Transcriptomic and genomic resources for Thalictrum thalictroides and T. hernandezii: Facilitating candidate gene discovery in an emerging model plant lineage.</title>
        <authorList>
            <person name="Arias T."/>
            <person name="Riano-Pachon D.M."/>
            <person name="Di Stilio V.S."/>
        </authorList>
    </citation>
    <scope>NUCLEOTIDE SEQUENCE [LARGE SCALE GENOMIC DNA]</scope>
    <source>
        <strain evidence="3">cv. WT478/WT964</strain>
        <tissue evidence="2">Leaves</tissue>
    </source>
</reference>
<dbReference type="Proteomes" id="UP000554482">
    <property type="component" value="Unassembled WGS sequence"/>
</dbReference>
<dbReference type="EMBL" id="JABWDY010014839">
    <property type="protein sequence ID" value="KAF5197291.1"/>
    <property type="molecule type" value="Genomic_DNA"/>
</dbReference>
<accession>A0A7J6WIW0</accession>
<dbReference type="AlphaFoldDB" id="A0A7J6WIW0"/>
<organism evidence="2 3">
    <name type="scientific">Thalictrum thalictroides</name>
    <name type="common">Rue-anemone</name>
    <name type="synonym">Anemone thalictroides</name>
    <dbReference type="NCBI Taxonomy" id="46969"/>
    <lineage>
        <taxon>Eukaryota</taxon>
        <taxon>Viridiplantae</taxon>
        <taxon>Streptophyta</taxon>
        <taxon>Embryophyta</taxon>
        <taxon>Tracheophyta</taxon>
        <taxon>Spermatophyta</taxon>
        <taxon>Magnoliopsida</taxon>
        <taxon>Ranunculales</taxon>
        <taxon>Ranunculaceae</taxon>
        <taxon>Thalictroideae</taxon>
        <taxon>Thalictrum</taxon>
    </lineage>
</organism>
<name>A0A7J6WIW0_THATH</name>
<proteinExistence type="predicted"/>
<feature type="chain" id="PRO_5029873538" evidence="1">
    <location>
        <begin position="25"/>
        <end position="127"/>
    </location>
</feature>
<gene>
    <name evidence="2" type="ORF">FRX31_013118</name>
</gene>
<keyword evidence="1" id="KW-0732">Signal</keyword>
<comment type="caution">
    <text evidence="2">The sequence shown here is derived from an EMBL/GenBank/DDBJ whole genome shotgun (WGS) entry which is preliminary data.</text>
</comment>
<protein>
    <submittedName>
        <fullName evidence="2">Uncharacterized protein</fullName>
    </submittedName>
</protein>
<evidence type="ECO:0000313" key="2">
    <source>
        <dbReference type="EMBL" id="KAF5197291.1"/>
    </source>
</evidence>
<evidence type="ECO:0000313" key="3">
    <source>
        <dbReference type="Proteomes" id="UP000554482"/>
    </source>
</evidence>
<evidence type="ECO:0000256" key="1">
    <source>
        <dbReference type="SAM" id="SignalP"/>
    </source>
</evidence>
<sequence>MDAVKTSRGLYVLLILIMIYKANAFQPLNLYQEEETLNWINKAECKRLVAKMLQREKQGEIVYQHDWIIPTSPEREERQRRFLKVVCPEEEERQRLLMKEDEDAYLKYANRLLRFENKQRKSTISDL</sequence>
<keyword evidence="3" id="KW-1185">Reference proteome</keyword>
<feature type="signal peptide" evidence="1">
    <location>
        <begin position="1"/>
        <end position="24"/>
    </location>
</feature>